<dbReference type="SMART" id="SM00343">
    <property type="entry name" value="ZnF_C2HC"/>
    <property type="match status" value="1"/>
</dbReference>
<dbReference type="Gramene" id="TuG1812S0002571100.01.T01">
    <property type="protein sequence ID" value="TuG1812S0002571100.01.T01.s_cds12088"/>
    <property type="gene ID" value="TuG1812S0002571100.01"/>
</dbReference>
<dbReference type="GO" id="GO:0008270">
    <property type="term" value="F:zinc ion binding"/>
    <property type="evidence" value="ECO:0007669"/>
    <property type="project" value="UniProtKB-KW"/>
</dbReference>
<dbReference type="AlphaFoldDB" id="A0A8R7VJU1"/>
<dbReference type="GO" id="GO:0003676">
    <property type="term" value="F:nucleic acid binding"/>
    <property type="evidence" value="ECO:0007669"/>
    <property type="project" value="InterPro"/>
</dbReference>
<proteinExistence type="predicted"/>
<dbReference type="Gene3D" id="4.10.60.10">
    <property type="entry name" value="Zinc finger, CCHC-type"/>
    <property type="match status" value="1"/>
</dbReference>
<keyword evidence="1" id="KW-0862">Zinc</keyword>
<evidence type="ECO:0000313" key="4">
    <source>
        <dbReference type="EnsemblPlants" id="TuG1812S0002571100.01.T01.s_cds12088"/>
    </source>
</evidence>
<accession>A0A8R7VJU1</accession>
<dbReference type="Pfam" id="PF14223">
    <property type="entry name" value="Retrotran_gag_2"/>
    <property type="match status" value="1"/>
</dbReference>
<keyword evidence="1" id="KW-0479">Metal-binding</keyword>
<dbReference type="InterPro" id="IPR001878">
    <property type="entry name" value="Znf_CCHC"/>
</dbReference>
<dbReference type="InterPro" id="IPR036875">
    <property type="entry name" value="Znf_CCHC_sf"/>
</dbReference>
<dbReference type="Proteomes" id="UP000015106">
    <property type="component" value="Unassembled WGS sequence"/>
</dbReference>
<name>A0A8R7VJU1_TRIUA</name>
<feature type="compositionally biased region" description="Basic and acidic residues" evidence="2">
    <location>
        <begin position="221"/>
        <end position="232"/>
    </location>
</feature>
<organism evidence="4 5">
    <name type="scientific">Triticum urartu</name>
    <name type="common">Red wild einkorn</name>
    <name type="synonym">Crithodium urartu</name>
    <dbReference type="NCBI Taxonomy" id="4572"/>
    <lineage>
        <taxon>Eukaryota</taxon>
        <taxon>Viridiplantae</taxon>
        <taxon>Streptophyta</taxon>
        <taxon>Embryophyta</taxon>
        <taxon>Tracheophyta</taxon>
        <taxon>Spermatophyta</taxon>
        <taxon>Magnoliopsida</taxon>
        <taxon>Liliopsida</taxon>
        <taxon>Poales</taxon>
        <taxon>Poaceae</taxon>
        <taxon>BOP clade</taxon>
        <taxon>Pooideae</taxon>
        <taxon>Triticodae</taxon>
        <taxon>Triticeae</taxon>
        <taxon>Triticinae</taxon>
        <taxon>Triticum</taxon>
    </lineage>
</organism>
<keyword evidence="1" id="KW-0863">Zinc-finger</keyword>
<reference evidence="5" key="1">
    <citation type="journal article" date="2013" name="Nature">
        <title>Draft genome of the wheat A-genome progenitor Triticum urartu.</title>
        <authorList>
            <person name="Ling H.Q."/>
            <person name="Zhao S."/>
            <person name="Liu D."/>
            <person name="Wang J."/>
            <person name="Sun H."/>
            <person name="Zhang C."/>
            <person name="Fan H."/>
            <person name="Li D."/>
            <person name="Dong L."/>
            <person name="Tao Y."/>
            <person name="Gao C."/>
            <person name="Wu H."/>
            <person name="Li Y."/>
            <person name="Cui Y."/>
            <person name="Guo X."/>
            <person name="Zheng S."/>
            <person name="Wang B."/>
            <person name="Yu K."/>
            <person name="Liang Q."/>
            <person name="Yang W."/>
            <person name="Lou X."/>
            <person name="Chen J."/>
            <person name="Feng M."/>
            <person name="Jian J."/>
            <person name="Zhang X."/>
            <person name="Luo G."/>
            <person name="Jiang Y."/>
            <person name="Liu J."/>
            <person name="Wang Z."/>
            <person name="Sha Y."/>
            <person name="Zhang B."/>
            <person name="Wu H."/>
            <person name="Tang D."/>
            <person name="Shen Q."/>
            <person name="Xue P."/>
            <person name="Zou S."/>
            <person name="Wang X."/>
            <person name="Liu X."/>
            <person name="Wang F."/>
            <person name="Yang Y."/>
            <person name="An X."/>
            <person name="Dong Z."/>
            <person name="Zhang K."/>
            <person name="Zhang X."/>
            <person name="Luo M.C."/>
            <person name="Dvorak J."/>
            <person name="Tong Y."/>
            <person name="Wang J."/>
            <person name="Yang H."/>
            <person name="Li Z."/>
            <person name="Wang D."/>
            <person name="Zhang A."/>
            <person name="Wang J."/>
        </authorList>
    </citation>
    <scope>NUCLEOTIDE SEQUENCE</scope>
    <source>
        <strain evidence="5">cv. G1812</strain>
    </source>
</reference>
<feature type="domain" description="CCHC-type" evidence="3">
    <location>
        <begin position="244"/>
        <end position="261"/>
    </location>
</feature>
<evidence type="ECO:0000259" key="3">
    <source>
        <dbReference type="PROSITE" id="PS50158"/>
    </source>
</evidence>
<feature type="region of interest" description="Disordered" evidence="2">
    <location>
        <begin position="221"/>
        <end position="242"/>
    </location>
</feature>
<reference evidence="4" key="2">
    <citation type="submission" date="2022-06" db="UniProtKB">
        <authorList>
            <consortium name="EnsemblPlants"/>
        </authorList>
    </citation>
    <scope>IDENTIFICATION</scope>
</reference>
<dbReference type="PANTHER" id="PTHR35317">
    <property type="entry name" value="OS04G0629600 PROTEIN"/>
    <property type="match status" value="1"/>
</dbReference>
<dbReference type="EnsemblPlants" id="TuG1812S0002571100.01.T01">
    <property type="protein sequence ID" value="TuG1812S0002571100.01.T01.s_cds12088"/>
    <property type="gene ID" value="TuG1812S0002571100.01"/>
</dbReference>
<dbReference type="PROSITE" id="PS50158">
    <property type="entry name" value="ZF_CCHC"/>
    <property type="match status" value="1"/>
</dbReference>
<evidence type="ECO:0000256" key="2">
    <source>
        <dbReference type="SAM" id="MobiDB-lite"/>
    </source>
</evidence>
<dbReference type="PANTHER" id="PTHR35317:SF38">
    <property type="entry name" value="RNA-DIRECTED DNA POLYMERASE"/>
    <property type="match status" value="1"/>
</dbReference>
<protein>
    <recommendedName>
        <fullName evidence="3">CCHC-type domain-containing protein</fullName>
    </recommendedName>
</protein>
<evidence type="ECO:0000256" key="1">
    <source>
        <dbReference type="PROSITE-ProRule" id="PRU00047"/>
    </source>
</evidence>
<evidence type="ECO:0000313" key="5">
    <source>
        <dbReference type="Proteomes" id="UP000015106"/>
    </source>
</evidence>
<dbReference type="Pfam" id="PF00098">
    <property type="entry name" value="zf-CCHC"/>
    <property type="match status" value="1"/>
</dbReference>
<dbReference type="SUPFAM" id="SSF57756">
    <property type="entry name" value="Retrovirus zinc finger-like domains"/>
    <property type="match status" value="1"/>
</dbReference>
<sequence length="284" mass="31269">MALVPHGGGAGGSATMAMPMVIADNYKVWAIKAQAILEVHTVWEAVAPGDAAVNARKDKTARALLLGALPENVLLQVSTKLTAKEVWDSLKVRFVGADQVRAARLVTLRGEFDCLKMADGEELDVYGGRLAAMAARYTNLRETLGDVALVKKLLDMVPDRLFPVVAGIEQFHDVTTMAFDEALGRLCMFDERVRCRRHDSGERADEQLLFTAAQWRAREWQQGRARDDDDGRSMVSGSSGNRRRRCYKCGENGHFRRECPQLWKGPAAKQALLAGANVDDDGLL</sequence>
<keyword evidence="5" id="KW-1185">Reference proteome</keyword>